<keyword evidence="2 8" id="KW-0732">Signal</keyword>
<evidence type="ECO:0000256" key="6">
    <source>
        <dbReference type="ARBA" id="ARBA00023288"/>
    </source>
</evidence>
<comment type="function">
    <text evidence="8">Part of the Tol-Pal system, which plays a role in outer membrane invagination during cell division and is important for maintaining outer membrane integrity.</text>
</comment>
<evidence type="ECO:0000256" key="3">
    <source>
        <dbReference type="ARBA" id="ARBA00023136"/>
    </source>
</evidence>
<keyword evidence="3 8" id="KW-0472">Membrane</keyword>
<proteinExistence type="inferred from homology"/>
<dbReference type="InterPro" id="IPR036737">
    <property type="entry name" value="OmpA-like_sf"/>
</dbReference>
<comment type="subcellular location">
    <subcellularLocation>
        <location evidence="8">Cell outer membrane</location>
        <topology evidence="8">Lipid-anchor</topology>
    </subcellularLocation>
</comment>
<dbReference type="RefSeq" id="WP_378166032.1">
    <property type="nucleotide sequence ID" value="NZ_JBHSBU010000001.1"/>
</dbReference>
<comment type="similarity">
    <text evidence="8">Belongs to the Pal lipoprotein family.</text>
</comment>
<evidence type="ECO:0000256" key="9">
    <source>
        <dbReference type="SAM" id="MobiDB-lite"/>
    </source>
</evidence>
<dbReference type="Pfam" id="PF00691">
    <property type="entry name" value="OmpA"/>
    <property type="match status" value="1"/>
</dbReference>
<organism evidence="12 13">
    <name type="scientific">Chitinimonas lacunae</name>
    <dbReference type="NCBI Taxonomy" id="1963018"/>
    <lineage>
        <taxon>Bacteria</taxon>
        <taxon>Pseudomonadati</taxon>
        <taxon>Pseudomonadota</taxon>
        <taxon>Betaproteobacteria</taxon>
        <taxon>Neisseriales</taxon>
        <taxon>Chitinibacteraceae</taxon>
        <taxon>Chitinimonas</taxon>
    </lineage>
</organism>
<keyword evidence="1 8" id="KW-0132">Cell division</keyword>
<dbReference type="Gene3D" id="3.30.1330.60">
    <property type="entry name" value="OmpA-like domain"/>
    <property type="match status" value="1"/>
</dbReference>
<dbReference type="NCBIfam" id="TIGR02802">
    <property type="entry name" value="Pal_lipo"/>
    <property type="match status" value="1"/>
</dbReference>
<reference evidence="13" key="1">
    <citation type="journal article" date="2019" name="Int. J. Syst. Evol. Microbiol.">
        <title>The Global Catalogue of Microorganisms (GCM) 10K type strain sequencing project: providing services to taxonomists for standard genome sequencing and annotation.</title>
        <authorList>
            <consortium name="The Broad Institute Genomics Platform"/>
            <consortium name="The Broad Institute Genome Sequencing Center for Infectious Disease"/>
            <person name="Wu L."/>
            <person name="Ma J."/>
        </authorList>
    </citation>
    <scope>NUCLEOTIDE SEQUENCE [LARGE SCALE GENOMIC DNA]</scope>
    <source>
        <strain evidence="13">LMG 29894</strain>
    </source>
</reference>
<comment type="caution">
    <text evidence="12">The sequence shown here is derived from an EMBL/GenBank/DDBJ whole genome shotgun (WGS) entry which is preliminary data.</text>
</comment>
<feature type="domain" description="OmpA-like" evidence="11">
    <location>
        <begin position="64"/>
        <end position="180"/>
    </location>
</feature>
<dbReference type="PANTHER" id="PTHR30329">
    <property type="entry name" value="STATOR ELEMENT OF FLAGELLAR MOTOR COMPLEX"/>
    <property type="match status" value="1"/>
</dbReference>
<evidence type="ECO:0000256" key="4">
    <source>
        <dbReference type="ARBA" id="ARBA00023139"/>
    </source>
</evidence>
<dbReference type="PROSITE" id="PS51257">
    <property type="entry name" value="PROKAR_LIPOPROTEIN"/>
    <property type="match status" value="1"/>
</dbReference>
<keyword evidence="5 8" id="KW-0998">Cell outer membrane</keyword>
<dbReference type="InterPro" id="IPR006665">
    <property type="entry name" value="OmpA-like"/>
</dbReference>
<evidence type="ECO:0000313" key="13">
    <source>
        <dbReference type="Proteomes" id="UP001595791"/>
    </source>
</evidence>
<dbReference type="InterPro" id="IPR039001">
    <property type="entry name" value="Pal"/>
</dbReference>
<evidence type="ECO:0000256" key="10">
    <source>
        <dbReference type="SAM" id="SignalP"/>
    </source>
</evidence>
<dbReference type="PANTHER" id="PTHR30329:SF21">
    <property type="entry name" value="LIPOPROTEIN YIAD-RELATED"/>
    <property type="match status" value="1"/>
</dbReference>
<feature type="chain" id="PRO_5046123984" description="Peptidoglycan-associated lipoprotein" evidence="10">
    <location>
        <begin position="23"/>
        <end position="180"/>
    </location>
</feature>
<sequence>MMKKALLSLVIVNLLAACSSTKEPVKVEQKTAEPVSQTSTNTGADTSGTQQNMGGDANRLDPLKDPNNQLSKRNVYFDYDKYDIKSEYKSLVEAHARFLAQNPSRTVRIEGNADERGSREYNLALGQKRAEAVRKALAATGASDRQVEAVSNGEEKPRATGSDESAYTENRRADLFYNGE</sequence>
<evidence type="ECO:0000256" key="8">
    <source>
        <dbReference type="HAMAP-Rule" id="MF_02204"/>
    </source>
</evidence>
<dbReference type="SUPFAM" id="SSF103088">
    <property type="entry name" value="OmpA-like"/>
    <property type="match status" value="1"/>
</dbReference>
<dbReference type="EMBL" id="JBHSBU010000001">
    <property type="protein sequence ID" value="MFC4160804.1"/>
    <property type="molecule type" value="Genomic_DNA"/>
</dbReference>
<evidence type="ECO:0000259" key="11">
    <source>
        <dbReference type="PROSITE" id="PS51123"/>
    </source>
</evidence>
<evidence type="ECO:0000256" key="7">
    <source>
        <dbReference type="ARBA" id="ARBA00023306"/>
    </source>
</evidence>
<comment type="subunit">
    <text evidence="8">The Tol-Pal system is composed of five core proteins: the inner membrane proteins TolA, TolQ and TolR, the periplasmic protein TolB and the outer membrane protein Pal. They form a network linking the inner and outer membranes and the peptidoglycan layer.</text>
</comment>
<evidence type="ECO:0000256" key="1">
    <source>
        <dbReference type="ARBA" id="ARBA00022618"/>
    </source>
</evidence>
<dbReference type="InterPro" id="IPR050330">
    <property type="entry name" value="Bact_OuterMem_StrucFunc"/>
</dbReference>
<name>A0ABV8MRS4_9NEIS</name>
<feature type="region of interest" description="Disordered" evidence="9">
    <location>
        <begin position="137"/>
        <end position="180"/>
    </location>
</feature>
<accession>A0ABV8MRS4</accession>
<keyword evidence="4 8" id="KW-0564">Palmitate</keyword>
<dbReference type="HAMAP" id="MF_02204">
    <property type="entry name" value="Pal"/>
    <property type="match status" value="1"/>
</dbReference>
<dbReference type="Proteomes" id="UP001595791">
    <property type="component" value="Unassembled WGS sequence"/>
</dbReference>
<protein>
    <recommendedName>
        <fullName evidence="8">Peptidoglycan-associated lipoprotein</fullName>
        <shortName evidence="8">PAL</shortName>
    </recommendedName>
</protein>
<evidence type="ECO:0000256" key="2">
    <source>
        <dbReference type="ARBA" id="ARBA00022729"/>
    </source>
</evidence>
<feature type="signal peptide" evidence="10">
    <location>
        <begin position="1"/>
        <end position="22"/>
    </location>
</feature>
<dbReference type="PROSITE" id="PS51123">
    <property type="entry name" value="OMPA_2"/>
    <property type="match status" value="1"/>
</dbReference>
<dbReference type="PRINTS" id="PR01021">
    <property type="entry name" value="OMPADOMAIN"/>
</dbReference>
<keyword evidence="7 8" id="KW-0131">Cell cycle</keyword>
<dbReference type="InterPro" id="IPR014169">
    <property type="entry name" value="Pal_lipo_C"/>
</dbReference>
<evidence type="ECO:0000256" key="5">
    <source>
        <dbReference type="ARBA" id="ARBA00023237"/>
    </source>
</evidence>
<keyword evidence="6 8" id="KW-0449">Lipoprotein</keyword>
<feature type="compositionally biased region" description="Polar residues" evidence="9">
    <location>
        <begin position="34"/>
        <end position="53"/>
    </location>
</feature>
<dbReference type="InterPro" id="IPR006664">
    <property type="entry name" value="OMP_bac"/>
</dbReference>
<feature type="region of interest" description="Disordered" evidence="9">
    <location>
        <begin position="23"/>
        <end position="67"/>
    </location>
</feature>
<gene>
    <name evidence="8 12" type="primary">pal</name>
    <name evidence="12" type="ORF">ACFOW7_15795</name>
</gene>
<dbReference type="CDD" id="cd07185">
    <property type="entry name" value="OmpA_C-like"/>
    <property type="match status" value="1"/>
</dbReference>
<keyword evidence="13" id="KW-1185">Reference proteome</keyword>
<evidence type="ECO:0000313" key="12">
    <source>
        <dbReference type="EMBL" id="MFC4160804.1"/>
    </source>
</evidence>